<proteinExistence type="predicted"/>
<dbReference type="SUPFAM" id="SSF52467">
    <property type="entry name" value="DHS-like NAD/FAD-binding domain"/>
    <property type="match status" value="1"/>
</dbReference>
<dbReference type="AlphaFoldDB" id="A0AAP3XRN1"/>
<gene>
    <name evidence="1" type="ORF">PZ740_10125</name>
</gene>
<dbReference type="Proteomes" id="UP001301140">
    <property type="component" value="Unassembled WGS sequence"/>
</dbReference>
<dbReference type="EMBL" id="JARGEQ010000092">
    <property type="protein sequence ID" value="MDF1586737.1"/>
    <property type="molecule type" value="Genomic_DNA"/>
</dbReference>
<evidence type="ECO:0000313" key="2">
    <source>
        <dbReference type="Proteomes" id="UP001301140"/>
    </source>
</evidence>
<reference evidence="1 2" key="1">
    <citation type="submission" date="2023-03" db="EMBL/GenBank/DDBJ databases">
        <title>YIM 152171 draft genome.</title>
        <authorList>
            <person name="Yang Z."/>
        </authorList>
    </citation>
    <scope>NUCLEOTIDE SEQUENCE [LARGE SCALE GENOMIC DNA]</scope>
    <source>
        <strain evidence="1 2">YIM 152171</strain>
    </source>
</reference>
<protein>
    <submittedName>
        <fullName evidence="1">SIR2 family protein</fullName>
    </submittedName>
</protein>
<comment type="caution">
    <text evidence="1">The sequence shown here is derived from an EMBL/GenBank/DDBJ whole genome shotgun (WGS) entry which is preliminary data.</text>
</comment>
<keyword evidence="2" id="KW-1185">Reference proteome</keyword>
<accession>A0AAP3XRN1</accession>
<dbReference type="RefSeq" id="WP_327789154.1">
    <property type="nucleotide sequence ID" value="NZ_JARGEQ010000092.1"/>
</dbReference>
<dbReference type="Gene3D" id="3.40.50.1220">
    <property type="entry name" value="TPP-binding domain"/>
    <property type="match status" value="1"/>
</dbReference>
<evidence type="ECO:0000313" key="1">
    <source>
        <dbReference type="EMBL" id="MDF1586737.1"/>
    </source>
</evidence>
<dbReference type="InterPro" id="IPR029035">
    <property type="entry name" value="DHS-like_NAD/FAD-binding_dom"/>
</dbReference>
<dbReference type="Pfam" id="PF13289">
    <property type="entry name" value="SIR2_2"/>
    <property type="match status" value="1"/>
</dbReference>
<sequence length="592" mass="66705">MSLLTHDPLTQVSFSVYENKGVFAVLLGSGLSRAAEIPTGWEITLDLISRVAAAQGVEPQLDWAAWYRAKAGAEPDYSKLLEELASTPDERRSILHSYIEPSDEDREQGRKTPTAAHRAIAELVRAGYIRVIITTNFDRLMESALRELGVEPTIVASVDALQGAEPITHSMCYIVKLHGDYKDARILNTDQELSQYPLEYDRLLDRLLDEFGLIVCGWSGEWDHALRSAILRMPNRRYPVFWTARGPLASAAEELVKHRRARTIQIVDADSFFSSILQRIQTLEQTRRPNPLSVELLINSTKRYLAKPEHRIQLDQLFAEQANRLVVQLDRGEFDPNKNYSEQTFRERVARYESLSEPLARMAGVLGRWGDGSELSIVLDVLRAICAQARTARGGSTIWLSIRTYPAVLIFTAYGLGLTRAGRWGGLHTFFSEELPGHDSGSQCTVEAFFLGSWQGMKPALWNELENLKRRQTALSDHLVAIFEEWGRSFLGIFHEFELMAGRFELLASLAYVDKFESAEIEAALVSPPARGYLRVPIGRLSWNSEIRDRLLQELQTETFATRLADAGFGRGSKERLSLNVKAFLRHAGSVL</sequence>
<name>A0AAP3XRN1_9PROT</name>
<organism evidence="1 2">
    <name type="scientific">Marinimicrococcus flavescens</name>
    <dbReference type="NCBI Taxonomy" id="3031815"/>
    <lineage>
        <taxon>Bacteria</taxon>
        <taxon>Pseudomonadati</taxon>
        <taxon>Pseudomonadota</taxon>
        <taxon>Alphaproteobacteria</taxon>
        <taxon>Geminicoccales</taxon>
        <taxon>Geminicoccaceae</taxon>
        <taxon>Marinimicrococcus</taxon>
    </lineage>
</organism>